<reference evidence="1 2" key="1">
    <citation type="journal article" date="2019" name="Sci. Rep.">
        <title>Orb-weaving spider Araneus ventricosus genome elucidates the spidroin gene catalogue.</title>
        <authorList>
            <person name="Kono N."/>
            <person name="Nakamura H."/>
            <person name="Ohtoshi R."/>
            <person name="Moran D.A.P."/>
            <person name="Shinohara A."/>
            <person name="Yoshida Y."/>
            <person name="Fujiwara M."/>
            <person name="Mori M."/>
            <person name="Tomita M."/>
            <person name="Arakawa K."/>
        </authorList>
    </citation>
    <scope>NUCLEOTIDE SEQUENCE [LARGE SCALE GENOMIC DNA]</scope>
</reference>
<comment type="caution">
    <text evidence="1">The sequence shown here is derived from an EMBL/GenBank/DDBJ whole genome shotgun (WGS) entry which is preliminary data.</text>
</comment>
<proteinExistence type="predicted"/>
<dbReference type="EMBL" id="BGPR01023433">
    <property type="protein sequence ID" value="GBN90603.1"/>
    <property type="molecule type" value="Genomic_DNA"/>
</dbReference>
<organism evidence="1 2">
    <name type="scientific">Araneus ventricosus</name>
    <name type="common">Orbweaver spider</name>
    <name type="synonym">Epeira ventricosa</name>
    <dbReference type="NCBI Taxonomy" id="182803"/>
    <lineage>
        <taxon>Eukaryota</taxon>
        <taxon>Metazoa</taxon>
        <taxon>Ecdysozoa</taxon>
        <taxon>Arthropoda</taxon>
        <taxon>Chelicerata</taxon>
        <taxon>Arachnida</taxon>
        <taxon>Araneae</taxon>
        <taxon>Araneomorphae</taxon>
        <taxon>Entelegynae</taxon>
        <taxon>Araneoidea</taxon>
        <taxon>Araneidae</taxon>
        <taxon>Araneus</taxon>
    </lineage>
</organism>
<name>A0A4Y2SSD5_ARAVE</name>
<dbReference type="AlphaFoldDB" id="A0A4Y2SSD5"/>
<sequence>MPHSVLLDYFKQAPKEGSNFVQKWAAISLIKYLILNRNKILPELSEWLKNNQEKLSEEEFREFYLRRNIYHQGLNRLRDIVIT</sequence>
<keyword evidence="2" id="KW-1185">Reference proteome</keyword>
<evidence type="ECO:0000313" key="1">
    <source>
        <dbReference type="EMBL" id="GBN90603.1"/>
    </source>
</evidence>
<gene>
    <name evidence="1" type="ORF">AVEN_217015_1</name>
</gene>
<evidence type="ECO:0000313" key="2">
    <source>
        <dbReference type="Proteomes" id="UP000499080"/>
    </source>
</evidence>
<protein>
    <submittedName>
        <fullName evidence="1">Uncharacterized protein</fullName>
    </submittedName>
</protein>
<dbReference type="Proteomes" id="UP000499080">
    <property type="component" value="Unassembled WGS sequence"/>
</dbReference>
<accession>A0A4Y2SSD5</accession>